<dbReference type="InterPro" id="IPR042837">
    <property type="entry name" value="PTX3"/>
</dbReference>
<evidence type="ECO:0000256" key="2">
    <source>
        <dbReference type="ARBA" id="ARBA00023157"/>
    </source>
</evidence>
<evidence type="ECO:0000313" key="6">
    <source>
        <dbReference type="Proteomes" id="UP000271683"/>
    </source>
</evidence>
<feature type="region of interest" description="Disordered" evidence="3">
    <location>
        <begin position="73"/>
        <end position="94"/>
    </location>
</feature>
<feature type="domain" description="LamG-like jellyroll fold" evidence="4">
    <location>
        <begin position="157"/>
        <end position="299"/>
    </location>
</feature>
<dbReference type="PANTHER" id="PTHR46943:SF1">
    <property type="entry name" value="PENTRAXIN-RELATED PROTEIN PTX3"/>
    <property type="match status" value="1"/>
</dbReference>
<evidence type="ECO:0000313" key="5">
    <source>
        <dbReference type="EMBL" id="ROP27971.1"/>
    </source>
</evidence>
<reference evidence="5 6" key="1">
    <citation type="submission" date="2018-11" db="EMBL/GenBank/DDBJ databases">
        <title>Sequencing the genomes of 1000 actinobacteria strains.</title>
        <authorList>
            <person name="Klenk H.-P."/>
        </authorList>
    </citation>
    <scope>NUCLEOTIDE SEQUENCE [LARGE SCALE GENOMIC DNA]</scope>
    <source>
        <strain evidence="5 6">DSM 43634</strain>
    </source>
</reference>
<dbReference type="OrthoDB" id="176279at2"/>
<dbReference type="EMBL" id="RJKL01000001">
    <property type="protein sequence ID" value="ROP27971.1"/>
    <property type="molecule type" value="Genomic_DNA"/>
</dbReference>
<dbReference type="InterPro" id="IPR013320">
    <property type="entry name" value="ConA-like_dom_sf"/>
</dbReference>
<evidence type="ECO:0000259" key="4">
    <source>
        <dbReference type="SMART" id="SM00560"/>
    </source>
</evidence>
<dbReference type="Gene3D" id="2.60.120.200">
    <property type="match status" value="3"/>
</dbReference>
<comment type="caution">
    <text evidence="5">The sequence shown here is derived from an EMBL/GenBank/DDBJ whole genome shotgun (WGS) entry which is preliminary data.</text>
</comment>
<evidence type="ECO:0000256" key="1">
    <source>
        <dbReference type="ARBA" id="ARBA00022729"/>
    </source>
</evidence>
<feature type="domain" description="LamG-like jellyroll fold" evidence="4">
    <location>
        <begin position="369"/>
        <end position="506"/>
    </location>
</feature>
<dbReference type="PANTHER" id="PTHR46943">
    <property type="entry name" value="PENTRAXIN-RELATED PROTEIN PTX3"/>
    <property type="match status" value="1"/>
</dbReference>
<protein>
    <submittedName>
        <fullName evidence="5">Concanavalin A-like lectin/glucanase superfamily protein</fullName>
    </submittedName>
</protein>
<dbReference type="GO" id="GO:0006955">
    <property type="term" value="P:immune response"/>
    <property type="evidence" value="ECO:0007669"/>
    <property type="project" value="InterPro"/>
</dbReference>
<dbReference type="InterPro" id="IPR006558">
    <property type="entry name" value="LamG-like"/>
</dbReference>
<sequence>MGDSRVRVPLLTALLLVPLMLLGTTHAAFTAATSSFASTFAAASGFPGFTQSIAADGPALYHRQEEALTSSLNGTVADSSGNARPGTNTGATNGPSTVWAFEEGSGTVAADNSGVVNQGTLHGASWQKPGRMGTAAVALDGVDDYVESDVPPLTTTGSYTAMAWVYLTDASQNRYAMGQEGARQSVFGIHAFVSGTGACGCWSVRYVADTDNPTGVRVNSTTAVALNTWVHLATVRDIGAGRVHLYVNGKPEANVAYAATVNATGPLTVGRVKANGAWSNFWKGAVDEVRTYNRVVSAADIKGLYEDAATGHWGMNEAPGATTAADVVGQTATLAGDATFGSGHAGNALQLDGNGDYALTSSVPIDTEQTYTVAAWLYLTDTSIDRNAVAAEGSLQSAFAIQANAAARTWRVRFAAGDVADAASGRLEGTSVPQAGQWTHVAVVRTPTSGQLYINTVKEDEQSLPASWKATAGLSFGRQLNNGGPLGFWRGAVDEVRVYPRALSAVQITRLYKDRDVQTGPGMTGGVPGALRGQAAGSALAFGGWISAYNNTAFADAGNCTVEVWFRAGTGAGGHLVGFSSHPTSPNTGTSDRMLYLDSGGRLSFGVGTGNVRSPVAYDDAQWHHAAASVGPAGLKLYVDGVRVATNPAVTTGPAFTGYWRWGGAQLWGRPNRPANDYFVGTLDEVVVYPTQLGDQQISWHHAAGR</sequence>
<dbReference type="AlphaFoldDB" id="A0A3N1GCT0"/>
<dbReference type="SMART" id="SM00560">
    <property type="entry name" value="LamGL"/>
    <property type="match status" value="3"/>
</dbReference>
<keyword evidence="2" id="KW-1015">Disulfide bond</keyword>
<dbReference type="GO" id="GO:0030246">
    <property type="term" value="F:carbohydrate binding"/>
    <property type="evidence" value="ECO:0007669"/>
    <property type="project" value="UniProtKB-KW"/>
</dbReference>
<evidence type="ECO:0000256" key="3">
    <source>
        <dbReference type="SAM" id="MobiDB-lite"/>
    </source>
</evidence>
<dbReference type="Pfam" id="PF13385">
    <property type="entry name" value="Laminin_G_3"/>
    <property type="match status" value="3"/>
</dbReference>
<dbReference type="SUPFAM" id="SSF49899">
    <property type="entry name" value="Concanavalin A-like lectins/glucanases"/>
    <property type="match status" value="3"/>
</dbReference>
<keyword evidence="5" id="KW-0430">Lectin</keyword>
<name>A0A3N1GCT0_9ACTN</name>
<organism evidence="5 6">
    <name type="scientific">Couchioplanes caeruleus</name>
    <dbReference type="NCBI Taxonomy" id="56438"/>
    <lineage>
        <taxon>Bacteria</taxon>
        <taxon>Bacillati</taxon>
        <taxon>Actinomycetota</taxon>
        <taxon>Actinomycetes</taxon>
        <taxon>Micromonosporales</taxon>
        <taxon>Micromonosporaceae</taxon>
        <taxon>Couchioplanes</taxon>
    </lineage>
</organism>
<keyword evidence="1" id="KW-0732">Signal</keyword>
<dbReference type="RefSeq" id="WP_143162642.1">
    <property type="nucleotide sequence ID" value="NZ_RJKL01000001.1"/>
</dbReference>
<accession>A0A3N1GCT0</accession>
<gene>
    <name evidence="5" type="ORF">EDD30_0670</name>
</gene>
<proteinExistence type="predicted"/>
<dbReference type="Proteomes" id="UP000271683">
    <property type="component" value="Unassembled WGS sequence"/>
</dbReference>
<feature type="domain" description="LamG-like jellyroll fold" evidence="4">
    <location>
        <begin position="558"/>
        <end position="696"/>
    </location>
</feature>